<keyword evidence="2" id="KW-1185">Reference proteome</keyword>
<evidence type="ECO:0000313" key="1">
    <source>
        <dbReference type="EMBL" id="WLR42443.1"/>
    </source>
</evidence>
<sequence>MKANLPVITLGKVFNPRLPNQLNQSEPPIKLAEVILEPNKCMSTCALLEYSQFITFTIFGLNPKLEIVYRLIRQNKKSTEILQIWDFLFESATIAEVANIQTNQPDVFKFCDCDLQNQGEKLIYLYQIISIKKNSVREFELTNKNVTGNELRNGKSYLLYN</sequence>
<name>A0ABY9JUM9_9BACI</name>
<reference evidence="1 2" key="1">
    <citation type="submission" date="2023-06" db="EMBL/GenBank/DDBJ databases">
        <title>Five Gram-positive bacteria isolated from mangrove sediments in Shenzhen, Guangdong, China.</title>
        <authorList>
            <person name="Yu S."/>
            <person name="Zheng W."/>
            <person name="Huang Y."/>
        </authorList>
    </citation>
    <scope>NUCLEOTIDE SEQUENCE [LARGE SCALE GENOMIC DNA]</scope>
    <source>
        <strain evidence="1 2">SaN35-3</strain>
    </source>
</reference>
<evidence type="ECO:0000313" key="2">
    <source>
        <dbReference type="Proteomes" id="UP001197974"/>
    </source>
</evidence>
<dbReference type="Proteomes" id="UP001197974">
    <property type="component" value="Chromosome"/>
</dbReference>
<proteinExistence type="predicted"/>
<organism evidence="1 2">
    <name type="scientific">Bacillus carboniphilus</name>
    <dbReference type="NCBI Taxonomy" id="86663"/>
    <lineage>
        <taxon>Bacteria</taxon>
        <taxon>Bacillati</taxon>
        <taxon>Bacillota</taxon>
        <taxon>Bacilli</taxon>
        <taxon>Bacillales</taxon>
        <taxon>Bacillaceae</taxon>
        <taxon>Bacillus</taxon>
    </lineage>
</organism>
<dbReference type="RefSeq" id="WP_226540907.1">
    <property type="nucleotide sequence ID" value="NZ_CP129013.1"/>
</dbReference>
<dbReference type="EMBL" id="CP129013">
    <property type="protein sequence ID" value="WLR42443.1"/>
    <property type="molecule type" value="Genomic_DNA"/>
</dbReference>
<accession>A0ABY9JUM9</accession>
<gene>
    <name evidence="1" type="ORF">LC087_17345</name>
</gene>
<protein>
    <submittedName>
        <fullName evidence="1">Uncharacterized protein</fullName>
    </submittedName>
</protein>